<comment type="similarity">
    <text evidence="6">Belongs to the ABC-2 integral membrane protein family.</text>
</comment>
<feature type="transmembrane region" description="Helical" evidence="6">
    <location>
        <begin position="190"/>
        <end position="211"/>
    </location>
</feature>
<dbReference type="Pfam" id="PF01061">
    <property type="entry name" value="ABC2_membrane"/>
    <property type="match status" value="1"/>
</dbReference>
<feature type="transmembrane region" description="Helical" evidence="6">
    <location>
        <begin position="126"/>
        <end position="147"/>
    </location>
</feature>
<dbReference type="GO" id="GO:0046677">
    <property type="term" value="P:response to antibiotic"/>
    <property type="evidence" value="ECO:0007669"/>
    <property type="project" value="UniProtKB-KW"/>
</dbReference>
<evidence type="ECO:0000313" key="8">
    <source>
        <dbReference type="EMBL" id="PYE16813.1"/>
    </source>
</evidence>
<keyword evidence="5" id="KW-0046">Antibiotic resistance</keyword>
<reference evidence="8 9" key="1">
    <citation type="submission" date="2018-06" db="EMBL/GenBank/DDBJ databases">
        <title>Genomic Encyclopedia of Type Strains, Phase IV (KMG-IV): sequencing the most valuable type-strain genomes for metagenomic binning, comparative biology and taxonomic classification.</title>
        <authorList>
            <person name="Goeker M."/>
        </authorList>
    </citation>
    <scope>NUCLEOTIDE SEQUENCE [LARGE SCALE GENOMIC DNA]</scope>
    <source>
        <strain evidence="8 9">DSM 45521</strain>
    </source>
</reference>
<dbReference type="Proteomes" id="UP000247591">
    <property type="component" value="Unassembled WGS sequence"/>
</dbReference>
<dbReference type="GO" id="GO:0043190">
    <property type="term" value="C:ATP-binding cassette (ABC) transporter complex"/>
    <property type="evidence" value="ECO:0007669"/>
    <property type="project" value="InterPro"/>
</dbReference>
<feature type="transmembrane region" description="Helical" evidence="6">
    <location>
        <begin position="153"/>
        <end position="178"/>
    </location>
</feature>
<evidence type="ECO:0000259" key="7">
    <source>
        <dbReference type="PROSITE" id="PS51012"/>
    </source>
</evidence>
<dbReference type="InterPro" id="IPR013525">
    <property type="entry name" value="ABC2_TM"/>
</dbReference>
<name>A0A318RP28_WILLI</name>
<feature type="transmembrane region" description="Helical" evidence="6">
    <location>
        <begin position="44"/>
        <end position="62"/>
    </location>
</feature>
<evidence type="ECO:0000256" key="6">
    <source>
        <dbReference type="RuleBase" id="RU361157"/>
    </source>
</evidence>
<evidence type="ECO:0000256" key="1">
    <source>
        <dbReference type="ARBA" id="ARBA00004141"/>
    </source>
</evidence>
<evidence type="ECO:0000256" key="5">
    <source>
        <dbReference type="ARBA" id="ARBA00023251"/>
    </source>
</evidence>
<dbReference type="RefSeq" id="WP_245937917.1">
    <property type="nucleotide sequence ID" value="NZ_QJSP01000007.1"/>
</dbReference>
<dbReference type="GO" id="GO:0140359">
    <property type="term" value="F:ABC-type transporter activity"/>
    <property type="evidence" value="ECO:0007669"/>
    <property type="project" value="InterPro"/>
</dbReference>
<evidence type="ECO:0000256" key="3">
    <source>
        <dbReference type="ARBA" id="ARBA00022989"/>
    </source>
</evidence>
<accession>A0A318RP28</accession>
<comment type="caution">
    <text evidence="8">The sequence shown here is derived from an EMBL/GenBank/DDBJ whole genome shotgun (WGS) entry which is preliminary data.</text>
</comment>
<feature type="domain" description="ABC transmembrane type-2" evidence="7">
    <location>
        <begin position="42"/>
        <end position="267"/>
    </location>
</feature>
<dbReference type="PANTHER" id="PTHR43229">
    <property type="entry name" value="NODULATION PROTEIN J"/>
    <property type="match status" value="1"/>
</dbReference>
<keyword evidence="4 6" id="KW-0472">Membrane</keyword>
<keyword evidence="6" id="KW-1003">Cell membrane</keyword>
<evidence type="ECO:0000256" key="2">
    <source>
        <dbReference type="ARBA" id="ARBA00022692"/>
    </source>
</evidence>
<dbReference type="InterPro" id="IPR051784">
    <property type="entry name" value="Nod_factor_ABC_transporter"/>
</dbReference>
<evidence type="ECO:0000256" key="4">
    <source>
        <dbReference type="ARBA" id="ARBA00023136"/>
    </source>
</evidence>
<gene>
    <name evidence="8" type="ORF">DFR67_10753</name>
</gene>
<sequence>MSVAAPIERAPAITAAVRTSVRFGPALQVLSVRSIGSAWRDGDLVSGALTPVIFFVCFYVPLHGQFERSGIDYAQYLTPVILLQTGLFTAIMAAQNAGIDAAAGVRDRLTSLPISRSVPTLARMSVVIVMSLVSTTGGLIIGAVFGFRFTATIFEIAAFVVLVVVFALALSLLTDALGSVLTNAESVGQALMIPQLILVMLSTGIVPAAAFPEWVQPVVRNSPVSQFADALRALSTGSDFDAFAPIAWAIGLLLAGAVAALVVGHRAASR</sequence>
<feature type="transmembrane region" description="Helical" evidence="6">
    <location>
        <begin position="242"/>
        <end position="264"/>
    </location>
</feature>
<dbReference type="EMBL" id="QJSP01000007">
    <property type="protein sequence ID" value="PYE16813.1"/>
    <property type="molecule type" value="Genomic_DNA"/>
</dbReference>
<organism evidence="8 9">
    <name type="scientific">Williamsia limnetica</name>
    <dbReference type="NCBI Taxonomy" id="882452"/>
    <lineage>
        <taxon>Bacteria</taxon>
        <taxon>Bacillati</taxon>
        <taxon>Actinomycetota</taxon>
        <taxon>Actinomycetes</taxon>
        <taxon>Mycobacteriales</taxon>
        <taxon>Nocardiaceae</taxon>
        <taxon>Williamsia</taxon>
    </lineage>
</organism>
<dbReference type="InterPro" id="IPR047817">
    <property type="entry name" value="ABC2_TM_bact-type"/>
</dbReference>
<dbReference type="PANTHER" id="PTHR43229:SF2">
    <property type="entry name" value="NODULATION PROTEIN J"/>
    <property type="match status" value="1"/>
</dbReference>
<comment type="subcellular location">
    <subcellularLocation>
        <location evidence="6">Cell membrane</location>
        <topology evidence="6">Multi-pass membrane protein</topology>
    </subcellularLocation>
    <subcellularLocation>
        <location evidence="1">Membrane</location>
        <topology evidence="1">Multi-pass membrane protein</topology>
    </subcellularLocation>
</comment>
<keyword evidence="6" id="KW-0813">Transport</keyword>
<dbReference type="AlphaFoldDB" id="A0A318RP28"/>
<dbReference type="PROSITE" id="PS51012">
    <property type="entry name" value="ABC_TM2"/>
    <property type="match status" value="1"/>
</dbReference>
<dbReference type="PIRSF" id="PIRSF006648">
    <property type="entry name" value="DrrB"/>
    <property type="match status" value="1"/>
</dbReference>
<keyword evidence="3 6" id="KW-1133">Transmembrane helix</keyword>
<keyword evidence="9" id="KW-1185">Reference proteome</keyword>
<protein>
    <recommendedName>
        <fullName evidence="6">Transport permease protein</fullName>
    </recommendedName>
</protein>
<dbReference type="InterPro" id="IPR000412">
    <property type="entry name" value="ABC_2_transport"/>
</dbReference>
<feature type="transmembrane region" description="Helical" evidence="6">
    <location>
        <begin position="82"/>
        <end position="105"/>
    </location>
</feature>
<evidence type="ECO:0000313" key="9">
    <source>
        <dbReference type="Proteomes" id="UP000247591"/>
    </source>
</evidence>
<proteinExistence type="inferred from homology"/>
<keyword evidence="2 6" id="KW-0812">Transmembrane</keyword>